<dbReference type="GO" id="GO:0032993">
    <property type="term" value="C:protein-DNA complex"/>
    <property type="evidence" value="ECO:0007669"/>
    <property type="project" value="TreeGrafter"/>
</dbReference>
<keyword evidence="3" id="KW-0805">Transcription regulation</keyword>
<keyword evidence="11" id="KW-1185">Reference proteome</keyword>
<dbReference type="GO" id="GO:0005829">
    <property type="term" value="C:cytosol"/>
    <property type="evidence" value="ECO:0007669"/>
    <property type="project" value="TreeGrafter"/>
</dbReference>
<protein>
    <submittedName>
        <fullName evidence="10">DNA-binding response regulator, OmpR family, contains REC and winged-helix (WHTH) domain</fullName>
    </submittedName>
</protein>
<evidence type="ECO:0000313" key="10">
    <source>
        <dbReference type="EMBL" id="GAP42862.1"/>
    </source>
</evidence>
<feature type="DNA-binding region" description="OmpR/PhoB-type" evidence="7">
    <location>
        <begin position="129"/>
        <end position="227"/>
    </location>
</feature>
<dbReference type="SUPFAM" id="SSF52172">
    <property type="entry name" value="CheY-like"/>
    <property type="match status" value="1"/>
</dbReference>
<dbReference type="Gene3D" id="3.40.50.2300">
    <property type="match status" value="1"/>
</dbReference>
<dbReference type="Pfam" id="PF00486">
    <property type="entry name" value="Trans_reg_C"/>
    <property type="match status" value="1"/>
</dbReference>
<dbReference type="Proteomes" id="UP000053091">
    <property type="component" value="Unassembled WGS sequence"/>
</dbReference>
<dbReference type="EMBL" id="DF968182">
    <property type="protein sequence ID" value="GAP42862.1"/>
    <property type="molecule type" value="Genomic_DNA"/>
</dbReference>
<dbReference type="PANTHER" id="PTHR48111:SF22">
    <property type="entry name" value="REGULATOR OF RPOS"/>
    <property type="match status" value="1"/>
</dbReference>
<dbReference type="RefSeq" id="WP_062039347.1">
    <property type="nucleotide sequence ID" value="NZ_DF968182.1"/>
</dbReference>
<reference evidence="10" key="1">
    <citation type="journal article" date="2015" name="Genome Announc.">
        <title>Draft Genome Sequence of Bacteroidales Strain TBC1, a Novel Isolate from a Methanogenic Wastewater Treatment System.</title>
        <authorList>
            <person name="Tourlousse D.M."/>
            <person name="Matsuura N."/>
            <person name="Sun L."/>
            <person name="Toyonaga M."/>
            <person name="Kuroda K."/>
            <person name="Ohashi A."/>
            <person name="Cruz R."/>
            <person name="Yamaguchi T."/>
            <person name="Sekiguchi Y."/>
        </authorList>
    </citation>
    <scope>NUCLEOTIDE SEQUENCE [LARGE SCALE GENOMIC DNA]</scope>
    <source>
        <strain evidence="10">TBC1</strain>
    </source>
</reference>
<dbReference type="InterPro" id="IPR036388">
    <property type="entry name" value="WH-like_DNA-bd_sf"/>
</dbReference>
<feature type="domain" description="Response regulatory" evidence="8">
    <location>
        <begin position="5"/>
        <end position="119"/>
    </location>
</feature>
<dbReference type="SMART" id="SM00862">
    <property type="entry name" value="Trans_reg_C"/>
    <property type="match status" value="1"/>
</dbReference>
<evidence type="ECO:0000256" key="6">
    <source>
        <dbReference type="PROSITE-ProRule" id="PRU00169"/>
    </source>
</evidence>
<dbReference type="Pfam" id="PF00072">
    <property type="entry name" value="Response_reg"/>
    <property type="match status" value="1"/>
</dbReference>
<keyword evidence="1 6" id="KW-0597">Phosphoprotein</keyword>
<evidence type="ECO:0000256" key="3">
    <source>
        <dbReference type="ARBA" id="ARBA00023015"/>
    </source>
</evidence>
<dbReference type="PROSITE" id="PS50110">
    <property type="entry name" value="RESPONSE_REGULATORY"/>
    <property type="match status" value="1"/>
</dbReference>
<keyword evidence="4 7" id="KW-0238">DNA-binding</keyword>
<accession>A0A0S7BYI6</accession>
<evidence type="ECO:0000259" key="9">
    <source>
        <dbReference type="PROSITE" id="PS51755"/>
    </source>
</evidence>
<dbReference type="Gene3D" id="6.10.250.690">
    <property type="match status" value="1"/>
</dbReference>
<dbReference type="PROSITE" id="PS51755">
    <property type="entry name" value="OMPR_PHOB"/>
    <property type="match status" value="1"/>
</dbReference>
<dbReference type="GO" id="GO:0006355">
    <property type="term" value="P:regulation of DNA-templated transcription"/>
    <property type="evidence" value="ECO:0007669"/>
    <property type="project" value="InterPro"/>
</dbReference>
<dbReference type="InterPro" id="IPR001789">
    <property type="entry name" value="Sig_transdc_resp-reg_receiver"/>
</dbReference>
<feature type="modified residue" description="4-aspartylphosphate" evidence="6">
    <location>
        <position position="54"/>
    </location>
</feature>
<organism evidence="10">
    <name type="scientific">Lentimicrobium saccharophilum</name>
    <dbReference type="NCBI Taxonomy" id="1678841"/>
    <lineage>
        <taxon>Bacteria</taxon>
        <taxon>Pseudomonadati</taxon>
        <taxon>Bacteroidota</taxon>
        <taxon>Bacteroidia</taxon>
        <taxon>Bacteroidales</taxon>
        <taxon>Lentimicrobiaceae</taxon>
        <taxon>Lentimicrobium</taxon>
    </lineage>
</organism>
<evidence type="ECO:0000259" key="8">
    <source>
        <dbReference type="PROSITE" id="PS50110"/>
    </source>
</evidence>
<evidence type="ECO:0000256" key="5">
    <source>
        <dbReference type="ARBA" id="ARBA00023163"/>
    </source>
</evidence>
<dbReference type="InterPro" id="IPR001867">
    <property type="entry name" value="OmpR/PhoB-type_DNA-bd"/>
</dbReference>
<dbReference type="GO" id="GO:0000976">
    <property type="term" value="F:transcription cis-regulatory region binding"/>
    <property type="evidence" value="ECO:0007669"/>
    <property type="project" value="TreeGrafter"/>
</dbReference>
<evidence type="ECO:0000256" key="2">
    <source>
        <dbReference type="ARBA" id="ARBA00023012"/>
    </source>
</evidence>
<name>A0A0S7BYI6_9BACT</name>
<dbReference type="InterPro" id="IPR039420">
    <property type="entry name" value="WalR-like"/>
</dbReference>
<dbReference type="CDD" id="cd00383">
    <property type="entry name" value="trans_reg_C"/>
    <property type="match status" value="1"/>
</dbReference>
<dbReference type="CDD" id="cd17574">
    <property type="entry name" value="REC_OmpR"/>
    <property type="match status" value="1"/>
</dbReference>
<keyword evidence="2" id="KW-0902">Two-component regulatory system</keyword>
<sequence>MQEPTILIVEDHVKMADSISSGLEENGFKTEVAYDGFIGKRLTDAKEYDLIILDVNLPQINGYELCAMIRAKNPSVPVIMLTALGSTEDKLLGFDKGADDYIVKPFEFRELLARIKALLKRSLAESRSEQLLRVADLVIDLDSKSVRRGDTPIDLTAKEFALLEYLVRNKGRVVSKADIAEKIWNINFDTGTNVIEVYVNFLRKKIDKNFPVKLIHTHIGMGYILKEM</sequence>
<evidence type="ECO:0000313" key="11">
    <source>
        <dbReference type="Proteomes" id="UP000053091"/>
    </source>
</evidence>
<dbReference type="GO" id="GO:0000156">
    <property type="term" value="F:phosphorelay response regulator activity"/>
    <property type="evidence" value="ECO:0007669"/>
    <property type="project" value="TreeGrafter"/>
</dbReference>
<evidence type="ECO:0000256" key="1">
    <source>
        <dbReference type="ARBA" id="ARBA00022553"/>
    </source>
</evidence>
<dbReference type="FunFam" id="1.10.10.10:FF:000005">
    <property type="entry name" value="Two-component system response regulator"/>
    <property type="match status" value="1"/>
</dbReference>
<dbReference type="Gene3D" id="1.10.10.10">
    <property type="entry name" value="Winged helix-like DNA-binding domain superfamily/Winged helix DNA-binding domain"/>
    <property type="match status" value="1"/>
</dbReference>
<dbReference type="STRING" id="1678841.TBC1_111002"/>
<keyword evidence="5" id="KW-0804">Transcription</keyword>
<gene>
    <name evidence="10" type="ORF">TBC1_111002</name>
</gene>
<dbReference type="PANTHER" id="PTHR48111">
    <property type="entry name" value="REGULATOR OF RPOS"/>
    <property type="match status" value="1"/>
</dbReference>
<dbReference type="SMART" id="SM00448">
    <property type="entry name" value="REC"/>
    <property type="match status" value="1"/>
</dbReference>
<proteinExistence type="predicted"/>
<evidence type="ECO:0000256" key="7">
    <source>
        <dbReference type="PROSITE-ProRule" id="PRU01091"/>
    </source>
</evidence>
<evidence type="ECO:0000256" key="4">
    <source>
        <dbReference type="ARBA" id="ARBA00023125"/>
    </source>
</evidence>
<dbReference type="InterPro" id="IPR011006">
    <property type="entry name" value="CheY-like_superfamily"/>
</dbReference>
<dbReference type="AlphaFoldDB" id="A0A0S7BYI6"/>
<dbReference type="OrthoDB" id="9790442at2"/>
<feature type="domain" description="OmpR/PhoB-type" evidence="9">
    <location>
        <begin position="129"/>
        <end position="227"/>
    </location>
</feature>